<dbReference type="HOGENOM" id="CLU_130931_2_0_6"/>
<accession>A0A0C5VW13</accession>
<protein>
    <submittedName>
        <fullName evidence="2">Uncharacterized protein</fullName>
    </submittedName>
</protein>
<dbReference type="Proteomes" id="UP000032266">
    <property type="component" value="Chromosome"/>
</dbReference>
<dbReference type="AlphaFoldDB" id="A0A0C5VW13"/>
<dbReference type="OrthoDB" id="272411at2"/>
<dbReference type="RefSeq" id="WP_044619239.1">
    <property type="nucleotide sequence ID" value="NZ_CP007142.1"/>
</dbReference>
<gene>
    <name evidence="2" type="ORF">YC6258_05490</name>
</gene>
<evidence type="ECO:0000313" key="3">
    <source>
        <dbReference type="Proteomes" id="UP000032266"/>
    </source>
</evidence>
<sequence length="130" mass="13748">MFATTQLIAMSFAFPDVCKVIVGVAVIMLPFPNLAMASVHIPNVYNHYIGGGMVHNLLTFGTISNGDEAGVAMGIVSNVIIGPDQYLLGSFKVFHGVSPASRQTSMTTNNSYNMVGMVLVPSINTVILLG</sequence>
<keyword evidence="3" id="KW-1185">Reference proteome</keyword>
<dbReference type="STRING" id="1445510.YC6258_05490"/>
<keyword evidence="1" id="KW-0472">Membrane</keyword>
<dbReference type="Pfam" id="PF13665">
    <property type="entry name" value="Tox-PAAR-like"/>
    <property type="match status" value="1"/>
</dbReference>
<proteinExistence type="predicted"/>
<evidence type="ECO:0000256" key="1">
    <source>
        <dbReference type="SAM" id="Phobius"/>
    </source>
</evidence>
<evidence type="ECO:0000313" key="2">
    <source>
        <dbReference type="EMBL" id="AJQ97518.1"/>
    </source>
</evidence>
<dbReference type="EMBL" id="CP007142">
    <property type="protein sequence ID" value="AJQ97518.1"/>
    <property type="molecule type" value="Genomic_DNA"/>
</dbReference>
<feature type="transmembrane region" description="Helical" evidence="1">
    <location>
        <begin position="7"/>
        <end position="29"/>
    </location>
</feature>
<keyword evidence="1" id="KW-1133">Transmembrane helix</keyword>
<reference evidence="2 3" key="1">
    <citation type="submission" date="2014-01" db="EMBL/GenBank/DDBJ databases">
        <title>Full genme sequencing of cellulolytic bacterium Gynuella sunshinyii YC6258T gen. nov., sp. nov.</title>
        <authorList>
            <person name="Khan H."/>
            <person name="Chung E.J."/>
            <person name="Chung Y.R."/>
        </authorList>
    </citation>
    <scope>NUCLEOTIDE SEQUENCE [LARGE SCALE GENOMIC DNA]</scope>
    <source>
        <strain evidence="2 3">YC6258</strain>
    </source>
</reference>
<keyword evidence="1" id="KW-0812">Transmembrane</keyword>
<name>A0A0C5VW13_9GAMM</name>
<dbReference type="KEGG" id="gsn:YC6258_05490"/>
<organism evidence="2 3">
    <name type="scientific">Gynuella sunshinyii YC6258</name>
    <dbReference type="NCBI Taxonomy" id="1445510"/>
    <lineage>
        <taxon>Bacteria</taxon>
        <taxon>Pseudomonadati</taxon>
        <taxon>Pseudomonadota</taxon>
        <taxon>Gammaproteobacteria</taxon>
        <taxon>Oceanospirillales</taxon>
        <taxon>Saccharospirillaceae</taxon>
        <taxon>Gynuella</taxon>
    </lineage>
</organism>